<dbReference type="Gene3D" id="3.20.20.70">
    <property type="entry name" value="Aldolase class I"/>
    <property type="match status" value="1"/>
</dbReference>
<dbReference type="PANTHER" id="PTHR13932">
    <property type="entry name" value="COPROPORPHYRINIGEN III OXIDASE"/>
    <property type="match status" value="1"/>
</dbReference>
<keyword evidence="8 9" id="KW-0143">Chaperone</keyword>
<dbReference type="Pfam" id="PF06969">
    <property type="entry name" value="HemN_C"/>
    <property type="match status" value="1"/>
</dbReference>
<keyword evidence="3 9" id="KW-0349">Heme</keyword>
<dbReference type="GO" id="GO:0005737">
    <property type="term" value="C:cytoplasm"/>
    <property type="evidence" value="ECO:0007669"/>
    <property type="project" value="UniProtKB-SubCell"/>
</dbReference>
<dbReference type="SFLD" id="SFLDF00562">
    <property type="entry name" value="HemN-like__clustered_with_heat"/>
    <property type="match status" value="1"/>
</dbReference>
<gene>
    <name evidence="11" type="primary">hemN_2</name>
    <name evidence="11" type="ORF">CAGA_11390</name>
</gene>
<keyword evidence="9" id="KW-0004">4Fe-4S</keyword>
<dbReference type="SFLD" id="SFLDF00288">
    <property type="entry name" value="HemN-like__clustered_with_nucl"/>
    <property type="match status" value="1"/>
</dbReference>
<dbReference type="GO" id="GO:0051539">
    <property type="term" value="F:4 iron, 4 sulfur cluster binding"/>
    <property type="evidence" value="ECO:0007669"/>
    <property type="project" value="UniProtKB-UniRule"/>
</dbReference>
<dbReference type="InterPro" id="IPR006638">
    <property type="entry name" value="Elp3/MiaA/NifB-like_rSAM"/>
</dbReference>
<organism evidence="11 12">
    <name type="scientific">Caproiciproducens galactitolivorans</name>
    <dbReference type="NCBI Taxonomy" id="642589"/>
    <lineage>
        <taxon>Bacteria</taxon>
        <taxon>Bacillati</taxon>
        <taxon>Bacillota</taxon>
        <taxon>Clostridia</taxon>
        <taxon>Eubacteriales</taxon>
        <taxon>Acutalibacteraceae</taxon>
        <taxon>Caproiciproducens</taxon>
    </lineage>
</organism>
<keyword evidence="6 9" id="KW-0408">Iron</keyword>
<dbReference type="NCBIfam" id="TIGR00539">
    <property type="entry name" value="hemN_rel"/>
    <property type="match status" value="1"/>
</dbReference>
<evidence type="ECO:0000256" key="2">
    <source>
        <dbReference type="ARBA" id="ARBA00017228"/>
    </source>
</evidence>
<comment type="subcellular location">
    <subcellularLocation>
        <location evidence="9">Cytoplasm</location>
    </subcellularLocation>
</comment>
<keyword evidence="9" id="KW-0963">Cytoplasm</keyword>
<evidence type="ECO:0000256" key="5">
    <source>
        <dbReference type="ARBA" id="ARBA00022723"/>
    </source>
</evidence>
<dbReference type="CDD" id="cd01335">
    <property type="entry name" value="Radical_SAM"/>
    <property type="match status" value="1"/>
</dbReference>
<dbReference type="SFLD" id="SFLDS00029">
    <property type="entry name" value="Radical_SAM"/>
    <property type="match status" value="1"/>
</dbReference>
<keyword evidence="5 9" id="KW-0479">Metal-binding</keyword>
<dbReference type="InterPro" id="IPR010723">
    <property type="entry name" value="HemN_C"/>
</dbReference>
<evidence type="ECO:0000256" key="4">
    <source>
        <dbReference type="ARBA" id="ARBA00022691"/>
    </source>
</evidence>
<evidence type="ECO:0000256" key="6">
    <source>
        <dbReference type="ARBA" id="ARBA00023004"/>
    </source>
</evidence>
<dbReference type="SFLD" id="SFLDG01065">
    <property type="entry name" value="anaerobic_coproporphyrinogen-I"/>
    <property type="match status" value="1"/>
</dbReference>
<dbReference type="AlphaFoldDB" id="A0A4Z0YE02"/>
<evidence type="ECO:0000313" key="12">
    <source>
        <dbReference type="Proteomes" id="UP000297714"/>
    </source>
</evidence>
<dbReference type="GO" id="GO:0046872">
    <property type="term" value="F:metal ion binding"/>
    <property type="evidence" value="ECO:0007669"/>
    <property type="project" value="UniProtKB-UniRule"/>
</dbReference>
<keyword evidence="7 9" id="KW-0411">Iron-sulfur</keyword>
<sequence>MNNAEPIGLYIHVPFCDGKCPYCDFYSLPADEETMDRYAERVAEEMGAFARKESHRVDTLYFGGGTPSLLGGKRLAYLIGKARECFGLQNAEITAEANPAKDLSGFFEELRAAGANRISIGLQSADEGELRLLGRRHTAMEAIKAVCDAQKAGFENISLDLMLAIQKQTPESLKRSIAFCVDAGIQHVSAYLLKVEPYTAYGRKKGELALPDEGEAADFYLLACAELEKHGFHQYEISNFAKPGFESRHNLKYWRCREYLGIGPAAHSFLNGKRFYYNRSLKGFLSGEPPVQDGEGGGFEEYAMLALRLTEGLTHEGCRARFGFGIPERIVRAAKLYEKGGLTVCNENGFHFTPKGFLVSNMLTSEILFAK</sequence>
<evidence type="ECO:0000256" key="3">
    <source>
        <dbReference type="ARBA" id="ARBA00022617"/>
    </source>
</evidence>
<dbReference type="Pfam" id="PF04055">
    <property type="entry name" value="Radical_SAM"/>
    <property type="match status" value="1"/>
</dbReference>
<dbReference type="SFLD" id="SFLDG01082">
    <property type="entry name" value="B12-binding_domain_containing"/>
    <property type="match status" value="1"/>
</dbReference>
<dbReference type="InterPro" id="IPR013785">
    <property type="entry name" value="Aldolase_TIM"/>
</dbReference>
<keyword evidence="11" id="KW-0560">Oxidoreductase</keyword>
<dbReference type="InterPro" id="IPR034505">
    <property type="entry name" value="Coproporphyrinogen-III_oxidase"/>
</dbReference>
<dbReference type="PANTHER" id="PTHR13932:SF5">
    <property type="entry name" value="RADICAL S-ADENOSYL METHIONINE DOMAIN-CONTAINING PROTEIN 1, MITOCHONDRIAL"/>
    <property type="match status" value="1"/>
</dbReference>
<dbReference type="PROSITE" id="PS51918">
    <property type="entry name" value="RADICAL_SAM"/>
    <property type="match status" value="1"/>
</dbReference>
<proteinExistence type="inferred from homology"/>
<comment type="similarity">
    <text evidence="1">Belongs to the anaerobic coproporphyrinogen-III oxidase family. HemW subfamily.</text>
</comment>
<dbReference type="InterPro" id="IPR058240">
    <property type="entry name" value="rSAM_sf"/>
</dbReference>
<protein>
    <recommendedName>
        <fullName evidence="2 9">Heme chaperone HemW</fullName>
    </recommendedName>
</protein>
<dbReference type="InterPro" id="IPR007197">
    <property type="entry name" value="rSAM"/>
</dbReference>
<evidence type="ECO:0000256" key="8">
    <source>
        <dbReference type="ARBA" id="ARBA00023186"/>
    </source>
</evidence>
<reference evidence="11 12" key="1">
    <citation type="submission" date="2019-04" db="EMBL/GenBank/DDBJ databases">
        <authorList>
            <person name="Poehlein A."/>
            <person name="Bengelsdorf F.R."/>
            <person name="Duerre P."/>
            <person name="Daniel R."/>
        </authorList>
    </citation>
    <scope>NUCLEOTIDE SEQUENCE [LARGE SCALE GENOMIC DNA]</scope>
    <source>
        <strain evidence="11 12">BS-1</strain>
    </source>
</reference>
<comment type="caution">
    <text evidence="11">The sequence shown here is derived from an EMBL/GenBank/DDBJ whole genome shotgun (WGS) entry which is preliminary data.</text>
</comment>
<accession>A0A4Z0YE02</accession>
<evidence type="ECO:0000256" key="1">
    <source>
        <dbReference type="ARBA" id="ARBA00006100"/>
    </source>
</evidence>
<dbReference type="EMBL" id="SRMQ01000003">
    <property type="protein sequence ID" value="TGJ77063.1"/>
    <property type="molecule type" value="Genomic_DNA"/>
</dbReference>
<keyword evidence="4 9" id="KW-0949">S-adenosyl-L-methionine</keyword>
<dbReference type="GO" id="GO:0004109">
    <property type="term" value="F:coproporphyrinogen oxidase activity"/>
    <property type="evidence" value="ECO:0007669"/>
    <property type="project" value="InterPro"/>
</dbReference>
<comment type="function">
    <text evidence="9">Probably acts as a heme chaperone, transferring heme to an unknown acceptor. Binds one molecule of heme per monomer, possibly covalently. Binds 1 [4Fe-4S] cluster. The cluster is coordinated with 3 cysteines and an exchangeable S-adenosyl-L-methionine.</text>
</comment>
<feature type="domain" description="Radical SAM core" evidence="10">
    <location>
        <begin position="1"/>
        <end position="233"/>
    </location>
</feature>
<dbReference type="Proteomes" id="UP000297714">
    <property type="component" value="Unassembled WGS sequence"/>
</dbReference>
<dbReference type="GO" id="GO:0006779">
    <property type="term" value="P:porphyrin-containing compound biosynthetic process"/>
    <property type="evidence" value="ECO:0007669"/>
    <property type="project" value="InterPro"/>
</dbReference>
<dbReference type="InterPro" id="IPR004559">
    <property type="entry name" value="HemW-like"/>
</dbReference>
<dbReference type="SMART" id="SM00729">
    <property type="entry name" value="Elp3"/>
    <property type="match status" value="1"/>
</dbReference>
<evidence type="ECO:0000256" key="7">
    <source>
        <dbReference type="ARBA" id="ARBA00023014"/>
    </source>
</evidence>
<dbReference type="SUPFAM" id="SSF102114">
    <property type="entry name" value="Radical SAM enzymes"/>
    <property type="match status" value="1"/>
</dbReference>
<evidence type="ECO:0000259" key="10">
    <source>
        <dbReference type="PROSITE" id="PS51918"/>
    </source>
</evidence>
<evidence type="ECO:0000313" key="11">
    <source>
        <dbReference type="EMBL" id="TGJ77063.1"/>
    </source>
</evidence>
<evidence type="ECO:0000256" key="9">
    <source>
        <dbReference type="RuleBase" id="RU364116"/>
    </source>
</evidence>
<keyword evidence="12" id="KW-1185">Reference proteome</keyword>
<name>A0A4Z0YE02_9FIRM</name>
<dbReference type="RefSeq" id="WP_135658701.1">
    <property type="nucleotide sequence ID" value="NZ_JAJUFJ010000006.1"/>
</dbReference>
<dbReference type="OrthoDB" id="9808022at2"/>